<dbReference type="InterPro" id="IPR029063">
    <property type="entry name" value="SAM-dependent_MTases_sf"/>
</dbReference>
<evidence type="ECO:0000256" key="4">
    <source>
        <dbReference type="PROSITE-ProRule" id="PRU01024"/>
    </source>
</evidence>
<dbReference type="PANTHER" id="PTHR47548:SF1">
    <property type="entry name" value="S-ADENOSYL-L-METHIONINE-DEPENDENT METHYLTRANSFERASES SUPERFAMILY PROTEIN"/>
    <property type="match status" value="1"/>
</dbReference>
<name>A0A812V232_9DINO</name>
<dbReference type="EMBL" id="CAJNDS010002833">
    <property type="protein sequence ID" value="CAE7612932.1"/>
    <property type="molecule type" value="Genomic_DNA"/>
</dbReference>
<dbReference type="GO" id="GO:0006396">
    <property type="term" value="P:RNA processing"/>
    <property type="evidence" value="ECO:0007669"/>
    <property type="project" value="InterPro"/>
</dbReference>
<dbReference type="GO" id="GO:0032259">
    <property type="term" value="P:methylation"/>
    <property type="evidence" value="ECO:0007669"/>
    <property type="project" value="UniProtKB-KW"/>
</dbReference>
<feature type="active site" description="Nucleophile" evidence="4">
    <location>
        <position position="488"/>
    </location>
</feature>
<proteinExistence type="inferred from homology"/>
<feature type="binding site" evidence="4">
    <location>
        <position position="324"/>
    </location>
    <ligand>
        <name>S-adenosyl-L-methionine</name>
        <dbReference type="ChEBI" id="CHEBI:59789"/>
    </ligand>
</feature>
<dbReference type="Proteomes" id="UP000604046">
    <property type="component" value="Unassembled WGS sequence"/>
</dbReference>
<protein>
    <submittedName>
        <fullName evidence="5">Uncharacterized protein</fullName>
    </submittedName>
</protein>
<reference evidence="5" key="1">
    <citation type="submission" date="2021-02" db="EMBL/GenBank/DDBJ databases">
        <authorList>
            <person name="Dougan E. K."/>
            <person name="Rhodes N."/>
            <person name="Thang M."/>
            <person name="Chan C."/>
        </authorList>
    </citation>
    <scope>NUCLEOTIDE SEQUENCE</scope>
</reference>
<evidence type="ECO:0000313" key="6">
    <source>
        <dbReference type="Proteomes" id="UP000604046"/>
    </source>
</evidence>
<dbReference type="AlphaFoldDB" id="A0A812V232"/>
<dbReference type="Gene3D" id="3.40.50.150">
    <property type="entry name" value="Vaccinia Virus protein VP39"/>
    <property type="match status" value="2"/>
</dbReference>
<keyword evidence="3 4" id="KW-0949">S-adenosyl-L-methionine</keyword>
<dbReference type="Gene3D" id="2.40.50.1070">
    <property type="match status" value="1"/>
</dbReference>
<dbReference type="PROSITE" id="PS51687">
    <property type="entry name" value="SAM_MT_RNA_M5U"/>
    <property type="match status" value="1"/>
</dbReference>
<evidence type="ECO:0000256" key="3">
    <source>
        <dbReference type="ARBA" id="ARBA00022691"/>
    </source>
</evidence>
<dbReference type="InterPro" id="IPR010280">
    <property type="entry name" value="U5_MeTrfase_fam"/>
</dbReference>
<organism evidence="5 6">
    <name type="scientific">Symbiodinium natans</name>
    <dbReference type="NCBI Taxonomy" id="878477"/>
    <lineage>
        <taxon>Eukaryota</taxon>
        <taxon>Sar</taxon>
        <taxon>Alveolata</taxon>
        <taxon>Dinophyceae</taxon>
        <taxon>Suessiales</taxon>
        <taxon>Symbiodiniaceae</taxon>
        <taxon>Symbiodinium</taxon>
    </lineage>
</organism>
<accession>A0A812V232</accession>
<dbReference type="PANTHER" id="PTHR47548">
    <property type="entry name" value="BNAA06G32370D PROTEIN"/>
    <property type="match status" value="1"/>
</dbReference>
<dbReference type="SUPFAM" id="SSF53335">
    <property type="entry name" value="S-adenosyl-L-methionine-dependent methyltransferases"/>
    <property type="match status" value="1"/>
</dbReference>
<evidence type="ECO:0000256" key="1">
    <source>
        <dbReference type="ARBA" id="ARBA00022603"/>
    </source>
</evidence>
<comment type="similarity">
    <text evidence="4">Belongs to the class I-like SAM-binding methyltransferase superfamily. RNA M5U methyltransferase family.</text>
</comment>
<keyword evidence="1 4" id="KW-0489">Methyltransferase</keyword>
<dbReference type="GO" id="GO:0008173">
    <property type="term" value="F:RNA methyltransferase activity"/>
    <property type="evidence" value="ECO:0007669"/>
    <property type="project" value="InterPro"/>
</dbReference>
<keyword evidence="2 4" id="KW-0808">Transferase</keyword>
<evidence type="ECO:0000313" key="5">
    <source>
        <dbReference type="EMBL" id="CAE7612932.1"/>
    </source>
</evidence>
<dbReference type="OrthoDB" id="437560at2759"/>
<feature type="binding site" evidence="4">
    <location>
        <position position="450"/>
    </location>
    <ligand>
        <name>S-adenosyl-L-methionine</name>
        <dbReference type="ChEBI" id="CHEBI:59789"/>
    </ligand>
</feature>
<gene>
    <name evidence="5" type="ORF">SNAT2548_LOCUS34854</name>
</gene>
<sequence length="529" mass="57870">MAWYNMFCTGLAPWSAPPLSIGQRKCGAGADQAPSARTSAPRSLGAHGSCVRSSACPAAVVAYMACRHQEPRIRRRTLQLRDAPGCTQNGCACATQAEDYPFKSSQDYQHHHVAVRRLAEWQRLLGLHPPEVFAAEPRGHRTRTKLAVAPGKDGVVLGLFKRGTQEVLPALGCAALHPVLRQALVRLQKALDGLKSLALYDPGVKSAAQSAGGALRFVQLTVERPSQRVQLVLVWTCKRGPAVPALERLVELLWDDDPGDVWHSIWIHWREPKPNLGNFVFALETSAWELAQPRALSGGRRRPGFVYENLDGLEFTFGPFNFQQANLVVFEQILRDMKRMLRERAAEFEDEPVRLLELHAGIGVIGLSLAHELASRRGWASVALLSSDENPKCAAPFTANARGIVPDLEVLSEECTFTAGARVGFSPLSAEEVLDRLSSSNEGPHVLVMDPPRTGLAPRGRKKAGAADACVRRIRAMPDLRLLIYMSCGPRSFRADASQLIEAAPEDTDGSLAGRPFKLLDVKCSTTRI</sequence>
<comment type="caution">
    <text evidence="5">The sequence shown here is derived from an EMBL/GenBank/DDBJ whole genome shotgun (WGS) entry which is preliminary data.</text>
</comment>
<evidence type="ECO:0000256" key="2">
    <source>
        <dbReference type="ARBA" id="ARBA00022679"/>
    </source>
</evidence>
<dbReference type="InterPro" id="IPR053304">
    <property type="entry name" value="RNA_M5U_MTase"/>
</dbReference>
<keyword evidence="6" id="KW-1185">Reference proteome</keyword>
<comment type="caution">
    <text evidence="4">Lacks conserved residue(s) required for the propagation of feature annotation.</text>
</comment>